<evidence type="ECO:0000259" key="1">
    <source>
        <dbReference type="Pfam" id="PF18289"/>
    </source>
</evidence>
<dbReference type="EMBL" id="VWYJ01061026">
    <property type="protein sequence ID" value="NXR05576.1"/>
    <property type="molecule type" value="Genomic_DNA"/>
</dbReference>
<feature type="non-terminal residue" evidence="2">
    <location>
        <position position="1"/>
    </location>
</feature>
<dbReference type="AlphaFoldDB" id="A0A7L2I597"/>
<organism evidence="2 3">
    <name type="scientific">Sagittarius serpentarius</name>
    <name type="common">Secretary bird</name>
    <dbReference type="NCBI Taxonomy" id="56258"/>
    <lineage>
        <taxon>Eukaryota</taxon>
        <taxon>Metazoa</taxon>
        <taxon>Chordata</taxon>
        <taxon>Craniata</taxon>
        <taxon>Vertebrata</taxon>
        <taxon>Euteleostomi</taxon>
        <taxon>Archelosauria</taxon>
        <taxon>Archosauria</taxon>
        <taxon>Dinosauria</taxon>
        <taxon>Saurischia</taxon>
        <taxon>Theropoda</taxon>
        <taxon>Coelurosauria</taxon>
        <taxon>Aves</taxon>
        <taxon>Neognathae</taxon>
        <taxon>Neoaves</taxon>
        <taxon>Telluraves</taxon>
        <taxon>Accipitrimorphae</taxon>
        <taxon>Accipitriformes</taxon>
        <taxon>Sagittariidae</taxon>
        <taxon>Sagittarius</taxon>
    </lineage>
</organism>
<gene>
    <name evidence="2" type="primary">Ccdc81_3</name>
    <name evidence="2" type="ORF">SAGSER_R14379</name>
</gene>
<feature type="domain" description="CCDC81 HU" evidence="1">
    <location>
        <begin position="32"/>
        <end position="104"/>
    </location>
</feature>
<dbReference type="GO" id="GO:0005815">
    <property type="term" value="C:microtubule organizing center"/>
    <property type="evidence" value="ECO:0007669"/>
    <property type="project" value="TreeGrafter"/>
</dbReference>
<dbReference type="InterPro" id="IPR026295">
    <property type="entry name" value="CCD81"/>
</dbReference>
<name>A0A7L2I597_SAGSE</name>
<sequence length="126" mass="14279">VFHLGAAGTLFEVTQLLSQLQSSSSFPGEIKTVSVNYKKIHSDVPYSKEVVQNCMQETLNFFYFILTNREDTDFILKDVGTLAVRGTEVTMAFCEDFLLSLNKSTYVVEKLLTVSLLFSQCYLERV</sequence>
<dbReference type="PANTHER" id="PTHR14362">
    <property type="entry name" value="COILED-COIL DOMAIN-CONTAINING PROTEIN 81"/>
    <property type="match status" value="1"/>
</dbReference>
<dbReference type="InterPro" id="IPR040673">
    <property type="entry name" value="CCDC81_HU_dom_2"/>
</dbReference>
<accession>A0A7L2I597</accession>
<evidence type="ECO:0000313" key="3">
    <source>
        <dbReference type="Proteomes" id="UP000539599"/>
    </source>
</evidence>
<dbReference type="PANTHER" id="PTHR14362:SF2">
    <property type="entry name" value="COILED-COIL DOMAIN-CONTAINING PROTEIN 81"/>
    <property type="match status" value="1"/>
</dbReference>
<protein>
    <submittedName>
        <fullName evidence="2">CCD81 protein</fullName>
    </submittedName>
</protein>
<proteinExistence type="predicted"/>
<feature type="non-terminal residue" evidence="2">
    <location>
        <position position="126"/>
    </location>
</feature>
<keyword evidence="3" id="KW-1185">Reference proteome</keyword>
<dbReference type="Pfam" id="PF18289">
    <property type="entry name" value="HU-CCDC81_euk_2"/>
    <property type="match status" value="1"/>
</dbReference>
<dbReference type="Proteomes" id="UP000539599">
    <property type="component" value="Unassembled WGS sequence"/>
</dbReference>
<comment type="caution">
    <text evidence="2">The sequence shown here is derived from an EMBL/GenBank/DDBJ whole genome shotgun (WGS) entry which is preliminary data.</text>
</comment>
<evidence type="ECO:0000313" key="2">
    <source>
        <dbReference type="EMBL" id="NXR05576.1"/>
    </source>
</evidence>
<reference evidence="2 3" key="1">
    <citation type="submission" date="2019-09" db="EMBL/GenBank/DDBJ databases">
        <title>Bird 10,000 Genomes (B10K) Project - Family phase.</title>
        <authorList>
            <person name="Zhang G."/>
        </authorList>
    </citation>
    <scope>NUCLEOTIDE SEQUENCE [LARGE SCALE GENOMIC DNA]</scope>
    <source>
        <strain evidence="2">B10K-DU-011-38</strain>
        <tissue evidence="2">Muscle</tissue>
    </source>
</reference>